<keyword evidence="1" id="KW-0479">Metal-binding</keyword>
<keyword evidence="3" id="KW-0862">Zinc</keyword>
<gene>
    <name evidence="8" type="ORF">g.46509</name>
</gene>
<dbReference type="GO" id="GO:0008270">
    <property type="term" value="F:zinc ion binding"/>
    <property type="evidence" value="ECO:0007669"/>
    <property type="project" value="UniProtKB-KW"/>
</dbReference>
<dbReference type="EMBL" id="GBXI01007074">
    <property type="protein sequence ID" value="JAD07218.1"/>
    <property type="molecule type" value="Transcribed_RNA"/>
</dbReference>
<feature type="region of interest" description="Disordered" evidence="6">
    <location>
        <begin position="134"/>
        <end position="163"/>
    </location>
</feature>
<evidence type="ECO:0000259" key="7">
    <source>
        <dbReference type="PROSITE" id="PS50950"/>
    </source>
</evidence>
<protein>
    <recommendedName>
        <fullName evidence="7">THAP-type domain-containing protein</fullName>
    </recommendedName>
</protein>
<dbReference type="InterPro" id="IPR006612">
    <property type="entry name" value="THAP_Znf"/>
</dbReference>
<evidence type="ECO:0000256" key="4">
    <source>
        <dbReference type="ARBA" id="ARBA00023125"/>
    </source>
</evidence>
<proteinExistence type="predicted"/>
<name>A0A0A1X964_ZEUCU</name>
<dbReference type="SUPFAM" id="SSF57716">
    <property type="entry name" value="Glucocorticoid receptor-like (DNA-binding domain)"/>
    <property type="match status" value="3"/>
</dbReference>
<feature type="domain" description="THAP-type" evidence="7">
    <location>
        <begin position="1"/>
        <end position="74"/>
    </location>
</feature>
<dbReference type="Pfam" id="PF05485">
    <property type="entry name" value="THAP"/>
    <property type="match status" value="2"/>
</dbReference>
<evidence type="ECO:0000256" key="5">
    <source>
        <dbReference type="PROSITE-ProRule" id="PRU00309"/>
    </source>
</evidence>
<evidence type="ECO:0000256" key="2">
    <source>
        <dbReference type="ARBA" id="ARBA00022771"/>
    </source>
</evidence>
<evidence type="ECO:0000256" key="6">
    <source>
        <dbReference type="SAM" id="MobiDB-lite"/>
    </source>
</evidence>
<dbReference type="PROSITE" id="PS50950">
    <property type="entry name" value="ZF_THAP"/>
    <property type="match status" value="2"/>
</dbReference>
<keyword evidence="2 5" id="KW-0863">Zinc-finger</keyword>
<accession>A0A0A1X964</accession>
<dbReference type="SMART" id="SM00980">
    <property type="entry name" value="THAP"/>
    <property type="match status" value="3"/>
</dbReference>
<dbReference type="SMART" id="SM00692">
    <property type="entry name" value="DM3"/>
    <property type="match status" value="3"/>
</dbReference>
<feature type="domain" description="THAP-type" evidence="7">
    <location>
        <begin position="248"/>
        <end position="323"/>
    </location>
</feature>
<dbReference type="GO" id="GO:0003677">
    <property type="term" value="F:DNA binding"/>
    <property type="evidence" value="ECO:0007669"/>
    <property type="project" value="UniProtKB-UniRule"/>
</dbReference>
<keyword evidence="4 5" id="KW-0238">DNA-binding</keyword>
<evidence type="ECO:0000313" key="8">
    <source>
        <dbReference type="EMBL" id="JAD07218.1"/>
    </source>
</evidence>
<dbReference type="AlphaFoldDB" id="A0A0A1X964"/>
<reference evidence="8" key="2">
    <citation type="journal article" date="2015" name="Gigascience">
        <title>Reconstructing a comprehensive transcriptome assembly of a white-pupal translocated strain of the pest fruit fly Bactrocera cucurbitae.</title>
        <authorList>
            <person name="Sim S.B."/>
            <person name="Calla B."/>
            <person name="Hall B."/>
            <person name="DeRego T."/>
            <person name="Geib S.M."/>
        </authorList>
    </citation>
    <scope>NUCLEOTIDE SEQUENCE</scope>
</reference>
<reference evidence="8" key="1">
    <citation type="submission" date="2014-11" db="EMBL/GenBank/DDBJ databases">
        <authorList>
            <person name="Geib S."/>
        </authorList>
    </citation>
    <scope>NUCLEOTIDE SEQUENCE</scope>
</reference>
<evidence type="ECO:0000256" key="3">
    <source>
        <dbReference type="ARBA" id="ARBA00022833"/>
    </source>
</evidence>
<evidence type="ECO:0000256" key="1">
    <source>
        <dbReference type="ARBA" id="ARBA00022723"/>
    </source>
</evidence>
<organism evidence="8">
    <name type="scientific">Zeugodacus cucurbitae</name>
    <name type="common">Melon fruit fly</name>
    <name type="synonym">Bactrocera cucurbitae</name>
    <dbReference type="NCBI Taxonomy" id="28588"/>
    <lineage>
        <taxon>Eukaryota</taxon>
        <taxon>Metazoa</taxon>
        <taxon>Ecdysozoa</taxon>
        <taxon>Arthropoda</taxon>
        <taxon>Hexapoda</taxon>
        <taxon>Insecta</taxon>
        <taxon>Pterygota</taxon>
        <taxon>Neoptera</taxon>
        <taxon>Endopterygota</taxon>
        <taxon>Diptera</taxon>
        <taxon>Brachycera</taxon>
        <taxon>Muscomorpha</taxon>
        <taxon>Tephritoidea</taxon>
        <taxon>Tephritidae</taxon>
        <taxon>Zeugodacus</taxon>
        <taxon>Zeugodacus</taxon>
    </lineage>
</organism>
<sequence length="771" mass="88791">MPLRRCFAGCPLRSAVLYPFPPKTDVARRDLWIRQFGKVPEQFPQKNLYVCRRHFTSRMTFSRLLRKNAYPDVNLSPYNKDEPYTELYSYYKSDGKPDPLLHDNFCDEWLLPPEDCDLELEFASITHILPISEERAHSEDNASDTTQSADEQEEPPPMEEKPVKYKRKRKCILQCVGRRSLHILPSIETELERREKWLYLLGKDPALYTEKRIFVCDQHFDIHMIGLSKLIRGAYPNKNLPPPLIKSIPEKLEAHTACVQKCTDYRRKYQFPMKDAKMRETWLQKFGRSPELYKHNLYACDRHFSEEMRVGPYLQAHAIPDQNLELQTQQQYTTSSDVCKNWSLQRLDALTFEVTISTTTTTQTPTATTTKMPTATTTIMLSPNGTSTTMFSPTSATTTMISPPLPIKIMHSPPQISPQTPTFDQTTHDSNIPYQTEVTVAPTASQNPPKSVDYVKIRSLGVFLQHKDGYVVSMKQILEATDPLDCNKYQPSVWTEPIEPKLNIKVHPIPKEIYEGYDELSEDETSRSASPMDMDYTVEESSDWYAPVYNIKRNDSGYTTVEMSKFTHTADEQQNNSEFWGREDSYDNCKNTEDGPIYNIKRRNFDYDYATAKKVKFSVPQNVEELWGREDNYEYHKNDSANTAVLSNFSGDDVNEAGAGNAVMEDPVLDHLVESYPTENISVLLGRKNKVVKYKTVGASKDDGDDDDLIIPDEPLDTDKVSTQKKAVTFNKHVITVQRKQPPNRTNFNKNVITAQPKPLQQQQQHYYIYV</sequence>